<dbReference type="InterPro" id="IPR039859">
    <property type="entry name" value="PFA4/ZDH16/20/ERF2-like"/>
</dbReference>
<keyword evidence="2 7" id="KW-0808">Transferase</keyword>
<comment type="domain">
    <text evidence="7">The DHHC domain is required for palmitoyltransferase activity.</text>
</comment>
<evidence type="ECO:0000259" key="8">
    <source>
        <dbReference type="Pfam" id="PF01529"/>
    </source>
</evidence>
<accession>A0A915DUG9</accession>
<dbReference type="Proteomes" id="UP000887574">
    <property type="component" value="Unplaced"/>
</dbReference>
<comment type="catalytic activity">
    <reaction evidence="7">
        <text>L-cysteinyl-[protein] + hexadecanoyl-CoA = S-hexadecanoyl-L-cysteinyl-[protein] + CoA</text>
        <dbReference type="Rhea" id="RHEA:36683"/>
        <dbReference type="Rhea" id="RHEA-COMP:10131"/>
        <dbReference type="Rhea" id="RHEA-COMP:11032"/>
        <dbReference type="ChEBI" id="CHEBI:29950"/>
        <dbReference type="ChEBI" id="CHEBI:57287"/>
        <dbReference type="ChEBI" id="CHEBI:57379"/>
        <dbReference type="ChEBI" id="CHEBI:74151"/>
        <dbReference type="EC" id="2.3.1.225"/>
    </reaction>
</comment>
<organism evidence="9 10">
    <name type="scientific">Ditylenchus dipsaci</name>
    <dbReference type="NCBI Taxonomy" id="166011"/>
    <lineage>
        <taxon>Eukaryota</taxon>
        <taxon>Metazoa</taxon>
        <taxon>Ecdysozoa</taxon>
        <taxon>Nematoda</taxon>
        <taxon>Chromadorea</taxon>
        <taxon>Rhabditida</taxon>
        <taxon>Tylenchina</taxon>
        <taxon>Tylenchomorpha</taxon>
        <taxon>Sphaerularioidea</taxon>
        <taxon>Anguinidae</taxon>
        <taxon>Anguininae</taxon>
        <taxon>Ditylenchus</taxon>
    </lineage>
</organism>
<keyword evidence="3 7" id="KW-0812">Transmembrane</keyword>
<dbReference type="WBParaSite" id="jg23633.2">
    <property type="protein sequence ID" value="jg23633.2"/>
    <property type="gene ID" value="jg23633"/>
</dbReference>
<evidence type="ECO:0000313" key="9">
    <source>
        <dbReference type="Proteomes" id="UP000887574"/>
    </source>
</evidence>
<name>A0A915DUG9_9BILA</name>
<dbReference type="EC" id="2.3.1.225" evidence="7"/>
<dbReference type="Pfam" id="PF01529">
    <property type="entry name" value="DHHC"/>
    <property type="match status" value="1"/>
</dbReference>
<keyword evidence="9" id="KW-1185">Reference proteome</keyword>
<dbReference type="InterPro" id="IPR001594">
    <property type="entry name" value="Palmitoyltrfase_DHHC"/>
</dbReference>
<evidence type="ECO:0000313" key="10">
    <source>
        <dbReference type="WBParaSite" id="jg23633.2"/>
    </source>
</evidence>
<dbReference type="PANTHER" id="PTHR12246">
    <property type="entry name" value="PALMITOYLTRANSFERASE ZDHHC16"/>
    <property type="match status" value="1"/>
</dbReference>
<sequence>MIFHWNPCGIICVFCSYVFLFYADYVVTIWLILPTFVETIWGAVHILAFNGLLFLALLAHMRAMLTDPGIVPVTLEVTTFNKGKHQKKDIKMMMDDDEDEEDYCTDSDEERAQRSHFVGGDWTLCSRCESFRPPRAHHCRVCRRCVRKMDHHCPGSTTVLVNLIRSTSCSSYFMWQFWLLIVSSWMMHDEFGSTGEKGDRNAYHLKVIHSISLGIESSLFGLFVLAVSCDQLQAIFNDETIVEAFQRRGGYRKRMRRGKLALLQDVCGKGHWCLWILPCNSLPSNRDLIRFAKIGRIAKRFEED</sequence>
<proteinExistence type="inferred from homology"/>
<dbReference type="GO" id="GO:0016020">
    <property type="term" value="C:membrane"/>
    <property type="evidence" value="ECO:0007669"/>
    <property type="project" value="UniProtKB-SubCell"/>
</dbReference>
<keyword evidence="6 7" id="KW-0012">Acyltransferase</keyword>
<evidence type="ECO:0000256" key="6">
    <source>
        <dbReference type="ARBA" id="ARBA00023315"/>
    </source>
</evidence>
<dbReference type="GO" id="GO:0019706">
    <property type="term" value="F:protein-cysteine S-palmitoyltransferase activity"/>
    <property type="evidence" value="ECO:0007669"/>
    <property type="project" value="UniProtKB-EC"/>
</dbReference>
<reference evidence="10" key="1">
    <citation type="submission" date="2022-11" db="UniProtKB">
        <authorList>
            <consortium name="WormBaseParasite"/>
        </authorList>
    </citation>
    <scope>IDENTIFICATION</scope>
</reference>
<comment type="subcellular location">
    <subcellularLocation>
        <location evidence="1">Membrane</location>
        <topology evidence="1">Multi-pass membrane protein</topology>
    </subcellularLocation>
</comment>
<dbReference type="PROSITE" id="PS50216">
    <property type="entry name" value="DHHC"/>
    <property type="match status" value="1"/>
</dbReference>
<evidence type="ECO:0000256" key="3">
    <source>
        <dbReference type="ARBA" id="ARBA00022692"/>
    </source>
</evidence>
<feature type="domain" description="Palmitoyltransferase DHHC" evidence="8">
    <location>
        <begin position="123"/>
        <end position="246"/>
    </location>
</feature>
<keyword evidence="5 7" id="KW-0472">Membrane</keyword>
<feature type="transmembrane region" description="Helical" evidence="7">
    <location>
        <begin position="7"/>
        <end position="33"/>
    </location>
</feature>
<protein>
    <recommendedName>
        <fullName evidence="7">Palmitoyltransferase</fullName>
        <ecNumber evidence="7">2.3.1.225</ecNumber>
    </recommendedName>
</protein>
<dbReference type="AlphaFoldDB" id="A0A915DUG9"/>
<keyword evidence="4 7" id="KW-1133">Transmembrane helix</keyword>
<comment type="similarity">
    <text evidence="7">Belongs to the DHHC palmitoyltransferase family.</text>
</comment>
<feature type="transmembrane region" description="Helical" evidence="7">
    <location>
        <begin position="39"/>
        <end position="59"/>
    </location>
</feature>
<evidence type="ECO:0000256" key="4">
    <source>
        <dbReference type="ARBA" id="ARBA00022989"/>
    </source>
</evidence>
<evidence type="ECO:0000256" key="2">
    <source>
        <dbReference type="ARBA" id="ARBA00022679"/>
    </source>
</evidence>
<evidence type="ECO:0000256" key="1">
    <source>
        <dbReference type="ARBA" id="ARBA00004141"/>
    </source>
</evidence>
<evidence type="ECO:0000256" key="5">
    <source>
        <dbReference type="ARBA" id="ARBA00023136"/>
    </source>
</evidence>
<evidence type="ECO:0000256" key="7">
    <source>
        <dbReference type="RuleBase" id="RU079119"/>
    </source>
</evidence>